<evidence type="ECO:0000313" key="2">
    <source>
        <dbReference type="Proteomes" id="UP000053424"/>
    </source>
</evidence>
<proteinExistence type="predicted"/>
<evidence type="ECO:0000313" key="1">
    <source>
        <dbReference type="EMBL" id="KIM47234.1"/>
    </source>
</evidence>
<reference evidence="1 2" key="1">
    <citation type="submission" date="2014-04" db="EMBL/GenBank/DDBJ databases">
        <authorList>
            <consortium name="DOE Joint Genome Institute"/>
            <person name="Kuo A."/>
            <person name="Gay G."/>
            <person name="Dore J."/>
            <person name="Kohler A."/>
            <person name="Nagy L.G."/>
            <person name="Floudas D."/>
            <person name="Copeland A."/>
            <person name="Barry K.W."/>
            <person name="Cichocki N."/>
            <person name="Veneault-Fourrey C."/>
            <person name="LaButti K."/>
            <person name="Lindquist E.A."/>
            <person name="Lipzen A."/>
            <person name="Lundell T."/>
            <person name="Morin E."/>
            <person name="Murat C."/>
            <person name="Sun H."/>
            <person name="Tunlid A."/>
            <person name="Henrissat B."/>
            <person name="Grigoriev I.V."/>
            <person name="Hibbett D.S."/>
            <person name="Martin F."/>
            <person name="Nordberg H.P."/>
            <person name="Cantor M.N."/>
            <person name="Hua S.X."/>
        </authorList>
    </citation>
    <scope>NUCLEOTIDE SEQUENCE [LARGE SCALE GENOMIC DNA]</scope>
    <source>
        <strain evidence="2">h7</strain>
    </source>
</reference>
<dbReference type="Proteomes" id="UP000053424">
    <property type="component" value="Unassembled WGS sequence"/>
</dbReference>
<dbReference type="EMBL" id="KN831770">
    <property type="protein sequence ID" value="KIM47234.1"/>
    <property type="molecule type" value="Genomic_DNA"/>
</dbReference>
<name>A0A0C3CT30_HEBCY</name>
<gene>
    <name evidence="1" type="ORF">M413DRAFT_23466</name>
</gene>
<keyword evidence="2" id="KW-1185">Reference proteome</keyword>
<accession>A0A0C3CT30</accession>
<dbReference type="HOGENOM" id="CLU_1115863_0_0_1"/>
<protein>
    <submittedName>
        <fullName evidence="1">Uncharacterized protein</fullName>
    </submittedName>
</protein>
<reference evidence="2" key="2">
    <citation type="submission" date="2015-01" db="EMBL/GenBank/DDBJ databases">
        <title>Evolutionary Origins and Diversification of the Mycorrhizal Mutualists.</title>
        <authorList>
            <consortium name="DOE Joint Genome Institute"/>
            <consortium name="Mycorrhizal Genomics Consortium"/>
            <person name="Kohler A."/>
            <person name="Kuo A."/>
            <person name="Nagy L.G."/>
            <person name="Floudas D."/>
            <person name="Copeland A."/>
            <person name="Barry K.W."/>
            <person name="Cichocki N."/>
            <person name="Veneault-Fourrey C."/>
            <person name="LaButti K."/>
            <person name="Lindquist E.A."/>
            <person name="Lipzen A."/>
            <person name="Lundell T."/>
            <person name="Morin E."/>
            <person name="Murat C."/>
            <person name="Riley R."/>
            <person name="Ohm R."/>
            <person name="Sun H."/>
            <person name="Tunlid A."/>
            <person name="Henrissat B."/>
            <person name="Grigoriev I.V."/>
            <person name="Hibbett D.S."/>
            <person name="Martin F."/>
        </authorList>
    </citation>
    <scope>NUCLEOTIDE SEQUENCE [LARGE SCALE GENOMIC DNA]</scope>
    <source>
        <strain evidence="2">h7</strain>
    </source>
</reference>
<dbReference type="OrthoDB" id="3052141at2759"/>
<sequence length="249" mass="27673">MSVNVLWAVEYEDKILWNGSRFFGWSHSSTLFYRISTSQCAGRPLSSSYYSPVTSSFENAIAAPIDVILEEREPGKLTAAILKKSSSVTRKAALLSSTFTKQGGRIVKVDTPKSPPKDKQADHVLEAQTLAKAFHKAGYKTTESLGSRILKGVKDIFNHHTNLVFVDTKINQAKGRAHRAAHAGKPHQIHPDAKAYMKENEIHHLGTQSAKNVESYLKDNGIHNVAVKEERQGALKTLKIKRERSLDIN</sequence>
<organism evidence="1 2">
    <name type="scientific">Hebeloma cylindrosporum</name>
    <dbReference type="NCBI Taxonomy" id="76867"/>
    <lineage>
        <taxon>Eukaryota</taxon>
        <taxon>Fungi</taxon>
        <taxon>Dikarya</taxon>
        <taxon>Basidiomycota</taxon>
        <taxon>Agaricomycotina</taxon>
        <taxon>Agaricomycetes</taxon>
        <taxon>Agaricomycetidae</taxon>
        <taxon>Agaricales</taxon>
        <taxon>Agaricineae</taxon>
        <taxon>Hymenogastraceae</taxon>
        <taxon>Hebeloma</taxon>
    </lineage>
</organism>
<dbReference type="AlphaFoldDB" id="A0A0C3CT30"/>